<reference evidence="1 2" key="1">
    <citation type="submission" date="2016-11" db="EMBL/GenBank/DDBJ databases">
        <title>Whole genomes of Flavobacteriaceae.</title>
        <authorList>
            <person name="Stine C."/>
            <person name="Li C."/>
            <person name="Tadesse D."/>
        </authorList>
    </citation>
    <scope>NUCLEOTIDE SEQUENCE [LARGE SCALE GENOMIC DNA]</scope>
    <source>
        <strain evidence="1 2">DSM 15937</strain>
    </source>
</reference>
<protein>
    <submittedName>
        <fullName evidence="1">Uncharacterized protein</fullName>
    </submittedName>
</protein>
<dbReference type="Gene3D" id="1.20.120.330">
    <property type="entry name" value="Nucleotidyltransferases domain 2"/>
    <property type="match status" value="1"/>
</dbReference>
<evidence type="ECO:0000313" key="1">
    <source>
        <dbReference type="EMBL" id="OXA78672.1"/>
    </source>
</evidence>
<comment type="caution">
    <text evidence="1">The sequence shown here is derived from an EMBL/GenBank/DDBJ whole genome shotgun (WGS) entry which is preliminary data.</text>
</comment>
<name>A0ABX4BQF4_FLAFR</name>
<sequence>MKTIDSTGLQLISTIIIERISTSGIYCFGEKKKTQAVQNPFQESLSKHKEHTHFYLLVITNEIIENASCDIADTIKTKTDGRYTVTLLLHKTTSVRFLAPHKMFFFHEVLTKSQMVYEHVNVPPNIAFDEIPIRNLESMRSHWNNRKRIAEVYLESENQIDGSDTEVIQEAMMHIAVEQLCLGLIDVFLGYNPNHFSIAYLFDLCEIFTDLTSETFPRNTQEDKKLFDLIKAHPSKLRWTRLKTMNFLHTELLQKRCNLFQQKAIELAEAELNRLESLKFKN</sequence>
<organism evidence="1 2">
    <name type="scientific">Flavobacterium frigidimaris</name>
    <dbReference type="NCBI Taxonomy" id="262320"/>
    <lineage>
        <taxon>Bacteria</taxon>
        <taxon>Pseudomonadati</taxon>
        <taxon>Bacteroidota</taxon>
        <taxon>Flavobacteriia</taxon>
        <taxon>Flavobacteriales</taxon>
        <taxon>Flavobacteriaceae</taxon>
        <taxon>Flavobacterium</taxon>
    </lineage>
</organism>
<evidence type="ECO:0000313" key="2">
    <source>
        <dbReference type="Proteomes" id="UP000198382"/>
    </source>
</evidence>
<keyword evidence="2" id="KW-1185">Reference proteome</keyword>
<dbReference type="RefSeq" id="WP_074662175.1">
    <property type="nucleotide sequence ID" value="NZ_MUGV01000020.1"/>
</dbReference>
<dbReference type="Proteomes" id="UP000198382">
    <property type="component" value="Unassembled WGS sequence"/>
</dbReference>
<accession>A0ABX4BQF4</accession>
<dbReference type="EMBL" id="MUGV01000020">
    <property type="protein sequence ID" value="OXA78672.1"/>
    <property type="molecule type" value="Genomic_DNA"/>
</dbReference>
<proteinExistence type="predicted"/>
<gene>
    <name evidence="1" type="ORF">B0A65_13150</name>
</gene>